<evidence type="ECO:0000313" key="2">
    <source>
        <dbReference type="Proteomes" id="UP000238042"/>
    </source>
</evidence>
<dbReference type="OrthoDB" id="1437692at2"/>
<dbReference type="RefSeq" id="WP_105246889.1">
    <property type="nucleotide sequence ID" value="NZ_PSZM01000037.1"/>
</dbReference>
<proteinExistence type="predicted"/>
<protein>
    <submittedName>
        <fullName evidence="1">Uncharacterized protein</fullName>
    </submittedName>
</protein>
<gene>
    <name evidence="1" type="ORF">C4S77_06615</name>
</gene>
<name>A0A2S8ACJ8_9FLAO</name>
<accession>A0A2S8ACJ8</accession>
<dbReference type="EMBL" id="PSZM01000037">
    <property type="protein sequence ID" value="PQL92686.1"/>
    <property type="molecule type" value="Genomic_DNA"/>
</dbReference>
<organism evidence="1 2">
    <name type="scientific">Apibacter adventoris</name>
    <dbReference type="NCBI Taxonomy" id="1679466"/>
    <lineage>
        <taxon>Bacteria</taxon>
        <taxon>Pseudomonadati</taxon>
        <taxon>Bacteroidota</taxon>
        <taxon>Flavobacteriia</taxon>
        <taxon>Flavobacteriales</taxon>
        <taxon>Weeksellaceae</taxon>
        <taxon>Apibacter</taxon>
    </lineage>
</organism>
<evidence type="ECO:0000313" key="1">
    <source>
        <dbReference type="EMBL" id="PQL92686.1"/>
    </source>
</evidence>
<dbReference type="AlphaFoldDB" id="A0A2S8ACJ8"/>
<keyword evidence="2" id="KW-1185">Reference proteome</keyword>
<dbReference type="Proteomes" id="UP000238042">
    <property type="component" value="Unassembled WGS sequence"/>
</dbReference>
<reference evidence="1 2" key="1">
    <citation type="submission" date="2018-02" db="EMBL/GenBank/DDBJ databases">
        <title>Genome sequences of Apibacter spp., gut symbionts of Asian honey bees.</title>
        <authorList>
            <person name="Kwong W.K."/>
            <person name="Steele M.I."/>
            <person name="Moran N.A."/>
        </authorList>
    </citation>
    <scope>NUCLEOTIDE SEQUENCE [LARGE SCALE GENOMIC DNA]</scope>
    <source>
        <strain evidence="2">wkB301</strain>
    </source>
</reference>
<comment type="caution">
    <text evidence="1">The sequence shown here is derived from an EMBL/GenBank/DDBJ whole genome shotgun (WGS) entry which is preliminary data.</text>
</comment>
<sequence>MENQQKISKGELMEELLRNYFLNSGYYVVRGIKYKYAGCDITDIDLFLYGRSSSLSRQRINVDIKNKKSPQAFERILWVNGLMKLLNFDACIVATTDQRPIIHSFAQLHNTIVLDGSFLSKLRANKFPNRLTEEELTINLSKHKSYKTFNNKDWRYIYESSKSKLLSEQDFSGFNSSLIFLKYFFEKAITDIQKREDATRMIYLILSHTLIIIDFIIKDIAFLDINEREKKLSDGLKFGNLGQDGVDKIMSMVVQISGNKSANTFLKTLDKFPTNILKEFFSKNENTKNLFNWSKEFENLGYNKIFISPNQIAPPLKGVMSIFLDFLEIERKKFFNIFQKIIQTKIEIPEDNKE</sequence>